<feature type="transmembrane region" description="Helical" evidence="2">
    <location>
        <begin position="120"/>
        <end position="144"/>
    </location>
</feature>
<keyword evidence="2" id="KW-0812">Transmembrane</keyword>
<dbReference type="RefSeq" id="WP_316935110.1">
    <property type="nucleotide sequence ID" value="NZ_CP135996.1"/>
</dbReference>
<name>A0AA97DB52_9FIRM</name>
<feature type="region of interest" description="Disordered" evidence="1">
    <location>
        <begin position="42"/>
        <end position="110"/>
    </location>
</feature>
<keyword evidence="4" id="KW-1185">Reference proteome</keyword>
<dbReference type="Proteomes" id="UP001300604">
    <property type="component" value="Chromosome"/>
</dbReference>
<dbReference type="EMBL" id="CP135996">
    <property type="protein sequence ID" value="WOC33144.1"/>
    <property type="molecule type" value="Genomic_DNA"/>
</dbReference>
<keyword evidence="2" id="KW-0472">Membrane</keyword>
<keyword evidence="2" id="KW-1133">Transmembrane helix</keyword>
<sequence>MGKSDYSHFGRRVSRALRDAMRSGNFEDIGRVVGDTVRDVADEVNETFQSNPDHRRAPHPYAPNGQPEGGDYGYTAQTPPQGQEPPVYYGPNQAAPEPRRHRRHQRASVRGVPGSLSGMFCSILGTIIGVPLLIADIAVLGVFAASQMTASAALVTASVLLPLTAVSFGCAGYGGRLRHRARRFARYQAALGGAAFGQVAELAATAGETPERTVKDLKKMIAAGLYPSGHITPDSSCFIIDDETYMEYLDAEKARKRKEQKARAAQQQKEADPKNAELETVRREGNDYLLEIRAANDEIPDEAVSNQLYQLENITGRIFHCVEQHPQKLPEIRKFMRYYLPTTLKLVKSYREFDKQSVQGENIRKAKSEIAHALDTINTAFANLLDSLFADDAFDISTDISTLEAMLKQEGLTGSDFQQPEDREAE</sequence>
<feature type="transmembrane region" description="Helical" evidence="2">
    <location>
        <begin position="150"/>
        <end position="173"/>
    </location>
</feature>
<proteinExistence type="predicted"/>
<evidence type="ECO:0000313" key="3">
    <source>
        <dbReference type="EMBL" id="WOC33144.1"/>
    </source>
</evidence>
<evidence type="ECO:0000256" key="1">
    <source>
        <dbReference type="SAM" id="MobiDB-lite"/>
    </source>
</evidence>
<reference evidence="4" key="1">
    <citation type="submission" date="2024-06" db="EMBL/GenBank/DDBJ databases">
        <title>Caproicibacterium argilliputei sp. nov, a novel caproic acid producing anaerobic bacterium isolated from pit mud.</title>
        <authorList>
            <person name="Zeng C."/>
        </authorList>
    </citation>
    <scope>NUCLEOTIDE SEQUENCE [LARGE SCALE GENOMIC DNA]</scope>
    <source>
        <strain evidence="4">ZCY20-5</strain>
    </source>
</reference>
<dbReference type="AlphaFoldDB" id="A0AA97DB52"/>
<protein>
    <submittedName>
        <fullName evidence="3">5-bromo-4-chloroindolyl phosphate hydrolysis family protein</fullName>
    </submittedName>
</protein>
<dbReference type="Pfam" id="PF10112">
    <property type="entry name" value="Halogen_Hydrol"/>
    <property type="match status" value="1"/>
</dbReference>
<dbReference type="InterPro" id="IPR018770">
    <property type="entry name" value="ChloroindolylP_hydrolase"/>
</dbReference>
<reference evidence="3 4" key="2">
    <citation type="submission" date="2024-06" db="EMBL/GenBank/DDBJ databases">
        <title>Caproicibacterium argilliputei sp. nov, a novel caproic acid producing anaerobic bacterium isolated from pit mud.</title>
        <authorList>
            <person name="Xia S."/>
        </authorList>
    </citation>
    <scope>NUCLEOTIDE SEQUENCE [LARGE SCALE GENOMIC DNA]</scope>
    <source>
        <strain evidence="3 4">ZCY20-5</strain>
    </source>
</reference>
<accession>A0AA97DB52</accession>
<gene>
    <name evidence="3" type="ORF">PXC00_04505</name>
</gene>
<dbReference type="KEGG" id="carl:PXC00_04505"/>
<evidence type="ECO:0000256" key="2">
    <source>
        <dbReference type="SAM" id="Phobius"/>
    </source>
</evidence>
<organism evidence="3 4">
    <name type="scientific">Caproicibacterium argilliputei</name>
    <dbReference type="NCBI Taxonomy" id="3030016"/>
    <lineage>
        <taxon>Bacteria</taxon>
        <taxon>Bacillati</taxon>
        <taxon>Bacillota</taxon>
        <taxon>Clostridia</taxon>
        <taxon>Eubacteriales</taxon>
        <taxon>Oscillospiraceae</taxon>
        <taxon>Caproicibacterium</taxon>
    </lineage>
</organism>
<evidence type="ECO:0000313" key="4">
    <source>
        <dbReference type="Proteomes" id="UP001300604"/>
    </source>
</evidence>